<keyword evidence="2" id="KW-1185">Reference proteome</keyword>
<evidence type="ECO:0000313" key="1">
    <source>
        <dbReference type="EMBL" id="RZS96516.1"/>
    </source>
</evidence>
<dbReference type="AlphaFoldDB" id="A0A4Q7P8K8"/>
<sequence>MVHSCEERRDFWVMLKAIAGVKAEKATPVEDLENKIRTEVVGRIAKGLMKLAGDNGMGIMDLTLEESKKENPNIPAPSPNGEYLAPWLETDFCTSCDECIKINPNIFAYNNDKKAYIKDPNAGPYSDLVKAAEKCTAGVIHPGLPADKNGPDMEKWIKRGEKFN</sequence>
<dbReference type="Pfam" id="PF13370">
    <property type="entry name" value="Fer4_13"/>
    <property type="match status" value="1"/>
</dbReference>
<comment type="caution">
    <text evidence="1">The sequence shown here is derived from an EMBL/GenBank/DDBJ whole genome shotgun (WGS) entry which is preliminary data.</text>
</comment>
<evidence type="ECO:0000313" key="2">
    <source>
        <dbReference type="Proteomes" id="UP000292209"/>
    </source>
</evidence>
<reference evidence="1 2" key="1">
    <citation type="submission" date="2019-02" db="EMBL/GenBank/DDBJ databases">
        <title>Genomic Encyclopedia of Archaeal and Bacterial Type Strains, Phase II (KMG-II): from individual species to whole genera.</title>
        <authorList>
            <person name="Goeker M."/>
        </authorList>
    </citation>
    <scope>NUCLEOTIDE SEQUENCE [LARGE SCALE GENOMIC DNA]</scope>
    <source>
        <strain evidence="1 2">DSM 21411</strain>
    </source>
</reference>
<organism evidence="1 2">
    <name type="scientific">Cecembia calidifontis</name>
    <dbReference type="NCBI Taxonomy" id="1187080"/>
    <lineage>
        <taxon>Bacteria</taxon>
        <taxon>Pseudomonadati</taxon>
        <taxon>Bacteroidota</taxon>
        <taxon>Cytophagia</taxon>
        <taxon>Cytophagales</taxon>
        <taxon>Cyclobacteriaceae</taxon>
        <taxon>Cecembia</taxon>
    </lineage>
</organism>
<proteinExistence type="predicted"/>
<accession>A0A4Q7P8K8</accession>
<dbReference type="EMBL" id="SGXG01000001">
    <property type="protein sequence ID" value="RZS96516.1"/>
    <property type="molecule type" value="Genomic_DNA"/>
</dbReference>
<gene>
    <name evidence="1" type="ORF">BC751_2091</name>
</gene>
<protein>
    <submittedName>
        <fullName evidence="1">Ferredoxin I-like 4Fe-4S single cluster protein</fullName>
    </submittedName>
</protein>
<name>A0A4Q7P8K8_9BACT</name>
<dbReference type="Gene3D" id="3.30.70.20">
    <property type="match status" value="1"/>
</dbReference>
<dbReference type="Proteomes" id="UP000292209">
    <property type="component" value="Unassembled WGS sequence"/>
</dbReference>